<keyword evidence="2" id="KW-0812">Transmembrane</keyword>
<proteinExistence type="inferred from homology"/>
<gene>
    <name evidence="3" type="ORF">LFZ25_24910</name>
</gene>
<reference evidence="3 4" key="1">
    <citation type="submission" date="2017-06" db="EMBL/GenBank/DDBJ databases">
        <title>Salmonella reference genomes for public health.</title>
        <authorList>
            <person name="Robertson J."/>
            <person name="Yoshida C."/>
            <person name="Gurnik S."/>
            <person name="Nash J."/>
        </authorList>
    </citation>
    <scope>NUCLEOTIDE SEQUENCE [LARGE SCALE GENOMIC DNA]</scope>
    <source>
        <strain evidence="3 4">S-1643</strain>
        <plasmid evidence="4">Plasmid unnamed1</plasmid>
    </source>
</reference>
<dbReference type="RefSeq" id="WP_088731398.1">
    <property type="nucleotide sequence ID" value="NZ_CP022118.1"/>
</dbReference>
<dbReference type="PANTHER" id="PTHR35024:SF4">
    <property type="entry name" value="POLYMER-FORMING CYTOSKELETAL PROTEIN"/>
    <property type="match status" value="1"/>
</dbReference>
<dbReference type="Proteomes" id="UP000197157">
    <property type="component" value="Plasmid unnamed1"/>
</dbReference>
<dbReference type="InterPro" id="IPR007607">
    <property type="entry name" value="BacA/B"/>
</dbReference>
<evidence type="ECO:0008006" key="5">
    <source>
        <dbReference type="Google" id="ProtNLM"/>
    </source>
</evidence>
<name>A0A241PXF3_SALET</name>
<keyword evidence="2" id="KW-0472">Membrane</keyword>
<geneLocation type="plasmid" evidence="3">
    <name>unnamed1</name>
</geneLocation>
<evidence type="ECO:0000313" key="3">
    <source>
        <dbReference type="EMBL" id="ASG19099.1"/>
    </source>
</evidence>
<dbReference type="PANTHER" id="PTHR35024">
    <property type="entry name" value="HYPOTHETICAL CYTOSOLIC PROTEIN"/>
    <property type="match status" value="1"/>
</dbReference>
<feature type="transmembrane region" description="Helical" evidence="2">
    <location>
        <begin position="12"/>
        <end position="32"/>
    </location>
</feature>
<sequence length="204" mass="21206">MVVWGIAAVLRAHGGSIAFFFDSFFLTSFFWSEIRRNMFGKKSSSVQEESTSAHDVEGSLNGELDIATTVIGGGTVVEGNILRGMNADVYGEFTGDINLPLGMVRVMGGGKVKGTILASGIVLGGEVEGCCEGKSVTVLAQGILRGTCRSAEFSIKPGGIFTGTSETLQENDVKPETSIGLTLTRVVDSGLSSILSTEPGAGSD</sequence>
<organism evidence="3 4">
    <name type="scientific">Salmonella enterica subsp. enterica serovar Macclesfield str. S-1643</name>
    <dbReference type="NCBI Taxonomy" id="1242107"/>
    <lineage>
        <taxon>Bacteria</taxon>
        <taxon>Pseudomonadati</taxon>
        <taxon>Pseudomonadota</taxon>
        <taxon>Gammaproteobacteria</taxon>
        <taxon>Enterobacterales</taxon>
        <taxon>Enterobacteriaceae</taxon>
        <taxon>Salmonella</taxon>
    </lineage>
</organism>
<dbReference type="EMBL" id="CP022118">
    <property type="protein sequence ID" value="ASG19099.1"/>
    <property type="molecule type" value="Genomic_DNA"/>
</dbReference>
<evidence type="ECO:0000256" key="2">
    <source>
        <dbReference type="SAM" id="Phobius"/>
    </source>
</evidence>
<protein>
    <recommendedName>
        <fullName evidence="5">Polymer-forming cytoskeletal protein</fullName>
    </recommendedName>
</protein>
<dbReference type="Pfam" id="PF04519">
    <property type="entry name" value="Bactofilin"/>
    <property type="match status" value="1"/>
</dbReference>
<keyword evidence="2" id="KW-1133">Transmembrane helix</keyword>
<evidence type="ECO:0000313" key="4">
    <source>
        <dbReference type="Proteomes" id="UP000197157"/>
    </source>
</evidence>
<comment type="similarity">
    <text evidence="1">Belongs to the bactofilin family.</text>
</comment>
<accession>A0A241PXF3</accession>
<evidence type="ECO:0000256" key="1">
    <source>
        <dbReference type="ARBA" id="ARBA00044755"/>
    </source>
</evidence>
<dbReference type="AlphaFoldDB" id="A0A241PXF3"/>
<keyword evidence="3" id="KW-0614">Plasmid</keyword>